<dbReference type="GeneID" id="87845190"/>
<proteinExistence type="predicted"/>
<dbReference type="EMBL" id="JAUEPN010000009">
    <property type="protein sequence ID" value="KAK3291592.1"/>
    <property type="molecule type" value="Genomic_DNA"/>
</dbReference>
<comment type="caution">
    <text evidence="2">The sequence shown here is derived from an EMBL/GenBank/DDBJ whole genome shotgun (WGS) entry which is preliminary data.</text>
</comment>
<dbReference type="RefSeq" id="XP_062655106.1">
    <property type="nucleotide sequence ID" value="XM_062808242.1"/>
</dbReference>
<evidence type="ECO:0000313" key="2">
    <source>
        <dbReference type="EMBL" id="KAK3291592.1"/>
    </source>
</evidence>
<keyword evidence="3" id="KW-1185">Reference proteome</keyword>
<gene>
    <name evidence="2" type="ORF">B0H64DRAFT_478334</name>
</gene>
<reference evidence="2" key="1">
    <citation type="journal article" date="2023" name="Mol. Phylogenet. Evol.">
        <title>Genome-scale phylogeny and comparative genomics of the fungal order Sordariales.</title>
        <authorList>
            <person name="Hensen N."/>
            <person name="Bonometti L."/>
            <person name="Westerberg I."/>
            <person name="Brannstrom I.O."/>
            <person name="Guillou S."/>
            <person name="Cros-Aarteil S."/>
            <person name="Calhoun S."/>
            <person name="Haridas S."/>
            <person name="Kuo A."/>
            <person name="Mondo S."/>
            <person name="Pangilinan J."/>
            <person name="Riley R."/>
            <person name="LaButti K."/>
            <person name="Andreopoulos B."/>
            <person name="Lipzen A."/>
            <person name="Chen C."/>
            <person name="Yan M."/>
            <person name="Daum C."/>
            <person name="Ng V."/>
            <person name="Clum A."/>
            <person name="Steindorff A."/>
            <person name="Ohm R.A."/>
            <person name="Martin F."/>
            <person name="Silar P."/>
            <person name="Natvig D.O."/>
            <person name="Lalanne C."/>
            <person name="Gautier V."/>
            <person name="Ament-Velasquez S.L."/>
            <person name="Kruys A."/>
            <person name="Hutchinson M.I."/>
            <person name="Powell A.J."/>
            <person name="Barry K."/>
            <person name="Miller A.N."/>
            <person name="Grigoriev I.V."/>
            <person name="Debuchy R."/>
            <person name="Gladieux P."/>
            <person name="Hiltunen Thoren M."/>
            <person name="Johannesson H."/>
        </authorList>
    </citation>
    <scope>NUCLEOTIDE SEQUENCE</scope>
    <source>
        <strain evidence="2">CBS 168.71</strain>
    </source>
</reference>
<accession>A0AAE0H7V0</accession>
<reference evidence="2" key="2">
    <citation type="submission" date="2023-06" db="EMBL/GenBank/DDBJ databases">
        <authorList>
            <consortium name="Lawrence Berkeley National Laboratory"/>
            <person name="Haridas S."/>
            <person name="Hensen N."/>
            <person name="Bonometti L."/>
            <person name="Westerberg I."/>
            <person name="Brannstrom I.O."/>
            <person name="Guillou S."/>
            <person name="Cros-Aarteil S."/>
            <person name="Calhoun S."/>
            <person name="Kuo A."/>
            <person name="Mondo S."/>
            <person name="Pangilinan J."/>
            <person name="Riley R."/>
            <person name="Labutti K."/>
            <person name="Andreopoulos B."/>
            <person name="Lipzen A."/>
            <person name="Chen C."/>
            <person name="Yanf M."/>
            <person name="Daum C."/>
            <person name="Ng V."/>
            <person name="Clum A."/>
            <person name="Steindorff A."/>
            <person name="Ohm R."/>
            <person name="Martin F."/>
            <person name="Silar P."/>
            <person name="Natvig D."/>
            <person name="Lalanne C."/>
            <person name="Gautier V."/>
            <person name="Ament-Velasquez S.L."/>
            <person name="Kruys A."/>
            <person name="Hutchinson M.I."/>
            <person name="Powell A.J."/>
            <person name="Barry K."/>
            <person name="Miller A.N."/>
            <person name="Grigoriev I.V."/>
            <person name="Debuchy R."/>
            <person name="Gladieux P."/>
            <person name="Thoren M.H."/>
            <person name="Johannesson H."/>
        </authorList>
    </citation>
    <scope>NUCLEOTIDE SEQUENCE</scope>
    <source>
        <strain evidence="2">CBS 168.71</strain>
    </source>
</reference>
<evidence type="ECO:0000256" key="1">
    <source>
        <dbReference type="SAM" id="MobiDB-lite"/>
    </source>
</evidence>
<evidence type="ECO:0000313" key="3">
    <source>
        <dbReference type="Proteomes" id="UP001278766"/>
    </source>
</evidence>
<feature type="region of interest" description="Disordered" evidence="1">
    <location>
        <begin position="231"/>
        <end position="251"/>
    </location>
</feature>
<sequence>MILNFLQAYRNTTITAHRRLMEQLVLAAMPVIPVSLAENESINLPLNGPIHVHITIPFSLLVKDFDPKTTQVPPRMKAGPWWRPTWLFGYRYETPTHPEVKAFDLTSPAFRQELWPKLSVLLFGKEEVTMYSVTGCDIQDWEHAAASNIVWSFATGVTDDNVDRARAVVLKLNNHPSRPGLFTVEELEGAEDAAWKKVLMDTEPWEETPEESAVDVEMTRRNRGLYQYMRDRDVRPSDEKGFVEKGVAESD</sequence>
<name>A0AAE0H7V0_9PEZI</name>
<dbReference type="AlphaFoldDB" id="A0AAE0H7V0"/>
<organism evidence="2 3">
    <name type="scientific">Chaetomium fimeti</name>
    <dbReference type="NCBI Taxonomy" id="1854472"/>
    <lineage>
        <taxon>Eukaryota</taxon>
        <taxon>Fungi</taxon>
        <taxon>Dikarya</taxon>
        <taxon>Ascomycota</taxon>
        <taxon>Pezizomycotina</taxon>
        <taxon>Sordariomycetes</taxon>
        <taxon>Sordariomycetidae</taxon>
        <taxon>Sordariales</taxon>
        <taxon>Chaetomiaceae</taxon>
        <taxon>Chaetomium</taxon>
    </lineage>
</organism>
<protein>
    <submittedName>
        <fullName evidence="2">Uncharacterized protein</fullName>
    </submittedName>
</protein>
<dbReference type="Proteomes" id="UP001278766">
    <property type="component" value="Unassembled WGS sequence"/>
</dbReference>